<organism evidence="1">
    <name type="scientific">marine metagenome</name>
    <dbReference type="NCBI Taxonomy" id="408172"/>
    <lineage>
        <taxon>unclassified sequences</taxon>
        <taxon>metagenomes</taxon>
        <taxon>ecological metagenomes</taxon>
    </lineage>
</organism>
<evidence type="ECO:0000313" key="1">
    <source>
        <dbReference type="EMBL" id="SVB84332.1"/>
    </source>
</evidence>
<proteinExistence type="predicted"/>
<dbReference type="EMBL" id="UINC01060138">
    <property type="protein sequence ID" value="SVB84332.1"/>
    <property type="molecule type" value="Genomic_DNA"/>
</dbReference>
<protein>
    <recommendedName>
        <fullName evidence="2">Sulfatase N-terminal domain-containing protein</fullName>
    </recommendedName>
</protein>
<name>A0A382HAY7_9ZZZZ</name>
<gene>
    <name evidence="1" type="ORF">METZ01_LOCUS237186</name>
</gene>
<reference evidence="1" key="1">
    <citation type="submission" date="2018-05" db="EMBL/GenBank/DDBJ databases">
        <authorList>
            <person name="Lanie J.A."/>
            <person name="Ng W.-L."/>
            <person name="Kazmierczak K.M."/>
            <person name="Andrzejewski T.M."/>
            <person name="Davidsen T.M."/>
            <person name="Wayne K.J."/>
            <person name="Tettelin H."/>
            <person name="Glass J.I."/>
            <person name="Rusch D."/>
            <person name="Podicherti R."/>
            <person name="Tsui H.-C.T."/>
            <person name="Winkler M.E."/>
        </authorList>
    </citation>
    <scope>NUCLEOTIDE SEQUENCE</scope>
</reference>
<evidence type="ECO:0008006" key="2">
    <source>
        <dbReference type="Google" id="ProtNLM"/>
    </source>
</evidence>
<dbReference type="AlphaFoldDB" id="A0A382HAY7"/>
<accession>A0A382HAY7</accession>
<sequence length="171" mass="19889">MNEIASQSSGPKYVFSHIYVPHPPFLFGPNGENVMPNNRKISGLQSYEDPQGYVNQLIYVTNQVSAVIKNIVKNDPNAIIILQGDTGTFTGIDDIAKRKVKDVYQSHSILYAVRIPDVDNLESVIPVNTYRIIFNNYFNMNYEYLEQRIFTIFEDRVWVEVTEKFYKYRFD</sequence>